<dbReference type="EMBL" id="QOIL01000027">
    <property type="protein sequence ID" value="RCG22828.1"/>
    <property type="molecule type" value="Genomic_DNA"/>
</dbReference>
<evidence type="ECO:0000256" key="2">
    <source>
        <dbReference type="ARBA" id="ARBA00023015"/>
    </source>
</evidence>
<sequence>MEFGLLGPLVVKTATGRELSLKRAKHRHLLAALLLQPNTTVAASLLIDQMWGERPPQSARNNLKTYVWQLRRMLAALDHGRAHIETSGNGYRITVRPDQLDTLLFQDLTQQGGQALRRGDVALAEATFSRAMDLWRGEVLQGVTLSGPLSAWAVTLAEDRLEVLEDLMEARLALGRHSEVIGPLRRAVHEHPLRERLWIQLMTALYRDGRTGEALHAYQSLRLHLVSEIGAEPGPAVRRLHQRVLAADPGLDAHAPTACLHACEEISARGAATTGSPRCAAAPAAPAELPSDAGAFVGRDADLARAIAVLGDPATGPGSFVAIDGPAGVGKSRLAVRLAHAVVAAYPDGQLYMNLHGASPGLAPLTPGEVLARFLRSLNVPGVSGREDVDEAAALFRTRTAGRRMLVVLDNAADALQVRPLLPGGSTSTVIVTSRTRLTTLDATVRLHLDMPGERDAIGLLAAFAGPERIEEDPQAAARIVELCGRLPLAVRIAGARLAAHPHWPAARLASRLASAESRLDELAQGDLCVRTSLSAGHELDRHPEAAELFSLLGLLDLPDVTAPVAAALAGRGTDDVHTSLDALVRARLLESHASDGYRMHDLTRLFARERAIRTLPESDRAAAVRRAVHCRLPASRAATAMPSLSTLIGTWPGRHDERTFVTSASPSAPAAGRAPSMPGQTSRA</sequence>
<evidence type="ECO:0000256" key="3">
    <source>
        <dbReference type="ARBA" id="ARBA00023125"/>
    </source>
</evidence>
<dbReference type="InterPro" id="IPR011990">
    <property type="entry name" value="TPR-like_helical_dom_sf"/>
</dbReference>
<dbReference type="InterPro" id="IPR051677">
    <property type="entry name" value="AfsR-DnrI-RedD_regulator"/>
</dbReference>
<feature type="DNA-binding region" description="OmpR/PhoB-type" evidence="5">
    <location>
        <begin position="1"/>
        <end position="95"/>
    </location>
</feature>
<dbReference type="GO" id="GO:0043531">
    <property type="term" value="F:ADP binding"/>
    <property type="evidence" value="ECO:0007669"/>
    <property type="project" value="InterPro"/>
</dbReference>
<dbReference type="Proteomes" id="UP000253094">
    <property type="component" value="Unassembled WGS sequence"/>
</dbReference>
<dbReference type="Pfam" id="PF03704">
    <property type="entry name" value="BTAD"/>
    <property type="match status" value="1"/>
</dbReference>
<dbReference type="SMART" id="SM01043">
    <property type="entry name" value="BTAD"/>
    <property type="match status" value="1"/>
</dbReference>
<dbReference type="SUPFAM" id="SSF48452">
    <property type="entry name" value="TPR-like"/>
    <property type="match status" value="1"/>
</dbReference>
<dbReference type="Gene3D" id="1.10.10.10">
    <property type="entry name" value="Winged helix-like DNA-binding domain superfamily/Winged helix DNA-binding domain"/>
    <property type="match status" value="1"/>
</dbReference>
<dbReference type="PROSITE" id="PS51755">
    <property type="entry name" value="OMPR_PHOB"/>
    <property type="match status" value="1"/>
</dbReference>
<dbReference type="InterPro" id="IPR036388">
    <property type="entry name" value="WH-like_DNA-bd_sf"/>
</dbReference>
<dbReference type="OrthoDB" id="5521887at2"/>
<dbReference type="SMART" id="SM00382">
    <property type="entry name" value="AAA"/>
    <property type="match status" value="1"/>
</dbReference>
<dbReference type="Gene3D" id="1.25.40.10">
    <property type="entry name" value="Tetratricopeptide repeat domain"/>
    <property type="match status" value="1"/>
</dbReference>
<accession>A0A367EXH3</accession>
<reference evidence="8 9" key="1">
    <citation type="submission" date="2018-06" db="EMBL/GenBank/DDBJ databases">
        <title>Sphaerisporangium craniellae sp. nov., isolated from a marine sponge in the South China Sea.</title>
        <authorList>
            <person name="Li L."/>
        </authorList>
    </citation>
    <scope>NUCLEOTIDE SEQUENCE [LARGE SCALE GENOMIC DNA]</scope>
    <source>
        <strain evidence="8 9">CCTCC AA 208026</strain>
    </source>
</reference>
<organism evidence="8 9">
    <name type="scientific">Sphaerisporangium album</name>
    <dbReference type="NCBI Taxonomy" id="509200"/>
    <lineage>
        <taxon>Bacteria</taxon>
        <taxon>Bacillati</taxon>
        <taxon>Actinomycetota</taxon>
        <taxon>Actinomycetes</taxon>
        <taxon>Streptosporangiales</taxon>
        <taxon>Streptosporangiaceae</taxon>
        <taxon>Sphaerisporangium</taxon>
    </lineage>
</organism>
<comment type="caution">
    <text evidence="8">The sequence shown here is derived from an EMBL/GenBank/DDBJ whole genome shotgun (WGS) entry which is preliminary data.</text>
</comment>
<keyword evidence="2" id="KW-0805">Transcription regulation</keyword>
<dbReference type="SMART" id="SM00862">
    <property type="entry name" value="Trans_reg_C"/>
    <property type="match status" value="1"/>
</dbReference>
<evidence type="ECO:0000256" key="4">
    <source>
        <dbReference type="ARBA" id="ARBA00023163"/>
    </source>
</evidence>
<feature type="compositionally biased region" description="Low complexity" evidence="6">
    <location>
        <begin position="664"/>
        <end position="679"/>
    </location>
</feature>
<evidence type="ECO:0000256" key="1">
    <source>
        <dbReference type="ARBA" id="ARBA00005820"/>
    </source>
</evidence>
<dbReference type="Pfam" id="PF00486">
    <property type="entry name" value="Trans_reg_C"/>
    <property type="match status" value="1"/>
</dbReference>
<keyword evidence="3 5" id="KW-0238">DNA-binding</keyword>
<evidence type="ECO:0000256" key="6">
    <source>
        <dbReference type="SAM" id="MobiDB-lite"/>
    </source>
</evidence>
<dbReference type="GO" id="GO:0000160">
    <property type="term" value="P:phosphorelay signal transduction system"/>
    <property type="evidence" value="ECO:0007669"/>
    <property type="project" value="InterPro"/>
</dbReference>
<dbReference type="PANTHER" id="PTHR35807:SF1">
    <property type="entry name" value="TRANSCRIPTIONAL REGULATOR REDD"/>
    <property type="match status" value="1"/>
</dbReference>
<evidence type="ECO:0000313" key="9">
    <source>
        <dbReference type="Proteomes" id="UP000253094"/>
    </source>
</evidence>
<name>A0A367EXH3_9ACTN</name>
<dbReference type="PRINTS" id="PR00364">
    <property type="entry name" value="DISEASERSIST"/>
</dbReference>
<dbReference type="SUPFAM" id="SSF52540">
    <property type="entry name" value="P-loop containing nucleoside triphosphate hydrolases"/>
    <property type="match status" value="1"/>
</dbReference>
<evidence type="ECO:0000256" key="5">
    <source>
        <dbReference type="PROSITE-ProRule" id="PRU01091"/>
    </source>
</evidence>
<evidence type="ECO:0000313" key="8">
    <source>
        <dbReference type="EMBL" id="RCG22828.1"/>
    </source>
</evidence>
<feature type="domain" description="OmpR/PhoB-type" evidence="7">
    <location>
        <begin position="1"/>
        <end position="95"/>
    </location>
</feature>
<gene>
    <name evidence="8" type="ORF">DQ384_35150</name>
</gene>
<keyword evidence="9" id="KW-1185">Reference proteome</keyword>
<protein>
    <recommendedName>
        <fullName evidence="7">OmpR/PhoB-type domain-containing protein</fullName>
    </recommendedName>
</protein>
<dbReference type="GO" id="GO:0006355">
    <property type="term" value="P:regulation of DNA-templated transcription"/>
    <property type="evidence" value="ECO:0007669"/>
    <property type="project" value="InterPro"/>
</dbReference>
<dbReference type="GO" id="GO:0003677">
    <property type="term" value="F:DNA binding"/>
    <property type="evidence" value="ECO:0007669"/>
    <property type="project" value="UniProtKB-UniRule"/>
</dbReference>
<evidence type="ECO:0000259" key="7">
    <source>
        <dbReference type="PROSITE" id="PS51755"/>
    </source>
</evidence>
<keyword evidence="4" id="KW-0804">Transcription</keyword>
<dbReference type="InterPro" id="IPR005158">
    <property type="entry name" value="BTAD"/>
</dbReference>
<dbReference type="SUPFAM" id="SSF46894">
    <property type="entry name" value="C-terminal effector domain of the bipartite response regulators"/>
    <property type="match status" value="1"/>
</dbReference>
<dbReference type="CDD" id="cd15831">
    <property type="entry name" value="BTAD"/>
    <property type="match status" value="1"/>
</dbReference>
<proteinExistence type="inferred from homology"/>
<dbReference type="InterPro" id="IPR016032">
    <property type="entry name" value="Sig_transdc_resp-reg_C-effctor"/>
</dbReference>
<feature type="region of interest" description="Disordered" evidence="6">
    <location>
        <begin position="663"/>
        <end position="685"/>
    </location>
</feature>
<dbReference type="InterPro" id="IPR001867">
    <property type="entry name" value="OmpR/PhoB-type_DNA-bd"/>
</dbReference>
<dbReference type="AlphaFoldDB" id="A0A367EXH3"/>
<comment type="similarity">
    <text evidence="1">Belongs to the AfsR/DnrI/RedD regulatory family.</text>
</comment>
<dbReference type="InterPro" id="IPR003593">
    <property type="entry name" value="AAA+_ATPase"/>
</dbReference>
<dbReference type="PANTHER" id="PTHR35807">
    <property type="entry name" value="TRANSCRIPTIONAL REGULATOR REDD-RELATED"/>
    <property type="match status" value="1"/>
</dbReference>
<dbReference type="InterPro" id="IPR027417">
    <property type="entry name" value="P-loop_NTPase"/>
</dbReference>
<dbReference type="Gene3D" id="3.40.50.300">
    <property type="entry name" value="P-loop containing nucleotide triphosphate hydrolases"/>
    <property type="match status" value="1"/>
</dbReference>